<comment type="caution">
    <text evidence="2">The sequence shown here is derived from an EMBL/GenBank/DDBJ whole genome shotgun (WGS) entry which is preliminary data.</text>
</comment>
<dbReference type="InterPro" id="IPR043128">
    <property type="entry name" value="Rev_trsase/Diguanyl_cyclase"/>
</dbReference>
<dbReference type="InterPro" id="IPR050469">
    <property type="entry name" value="Diguanylate_Cyclase"/>
</dbReference>
<evidence type="ECO:0000313" key="3">
    <source>
        <dbReference type="Proteomes" id="UP000238362"/>
    </source>
</evidence>
<sequence length="265" mass="29065">MVGNGVRNGSNTRDCADLLAVHESIASMFAAQGEWQRAYEHLRSAFQIATASADPGPQVPEQYRREVEQLRRESAQARIDSLTDALTATFNRRYLDRRLLELRTPTIALVDLDLFKRVNDTYGHHAGDQVLRRVVALLRENLPPDAFCARYGGEEFVLVLPDAGLGTAVAIAERARARIAEHAWTEFGAGLSVTVSIGVAPRPESPCDPQDLLLEADSLLYAAKRAGRNLVAYRQSGTIRVVGTVRGASFDQARERGPLASLDRG</sequence>
<proteinExistence type="predicted"/>
<organism evidence="2 3">
    <name type="scientific">Prauserella shujinwangii</name>
    <dbReference type="NCBI Taxonomy" id="1453103"/>
    <lineage>
        <taxon>Bacteria</taxon>
        <taxon>Bacillati</taxon>
        <taxon>Actinomycetota</taxon>
        <taxon>Actinomycetes</taxon>
        <taxon>Pseudonocardiales</taxon>
        <taxon>Pseudonocardiaceae</taxon>
        <taxon>Prauserella</taxon>
    </lineage>
</organism>
<dbReference type="PANTHER" id="PTHR45138:SF9">
    <property type="entry name" value="DIGUANYLATE CYCLASE DGCM-RELATED"/>
    <property type="match status" value="1"/>
</dbReference>
<dbReference type="SMART" id="SM00267">
    <property type="entry name" value="GGDEF"/>
    <property type="match status" value="1"/>
</dbReference>
<dbReference type="Gene3D" id="3.30.70.270">
    <property type="match status" value="1"/>
</dbReference>
<dbReference type="PROSITE" id="PS50887">
    <property type="entry name" value="GGDEF"/>
    <property type="match status" value="1"/>
</dbReference>
<dbReference type="GO" id="GO:0043709">
    <property type="term" value="P:cell adhesion involved in single-species biofilm formation"/>
    <property type="evidence" value="ECO:0007669"/>
    <property type="project" value="TreeGrafter"/>
</dbReference>
<feature type="domain" description="GGDEF" evidence="1">
    <location>
        <begin position="103"/>
        <end position="236"/>
    </location>
</feature>
<evidence type="ECO:0000259" key="1">
    <source>
        <dbReference type="PROSITE" id="PS50887"/>
    </source>
</evidence>
<dbReference type="Pfam" id="PF00990">
    <property type="entry name" value="GGDEF"/>
    <property type="match status" value="1"/>
</dbReference>
<reference evidence="2 3" key="1">
    <citation type="submission" date="2018-03" db="EMBL/GenBank/DDBJ databases">
        <title>Genomic Encyclopedia of Type Strains, Phase III (KMG-III): the genomes of soil and plant-associated and newly described type strains.</title>
        <authorList>
            <person name="Whitman W."/>
        </authorList>
    </citation>
    <scope>NUCLEOTIDE SEQUENCE [LARGE SCALE GENOMIC DNA]</scope>
    <source>
        <strain evidence="2 3">CGMCC 4.7125</strain>
    </source>
</reference>
<dbReference type="SUPFAM" id="SSF55073">
    <property type="entry name" value="Nucleotide cyclase"/>
    <property type="match status" value="1"/>
</dbReference>
<dbReference type="Proteomes" id="UP000238362">
    <property type="component" value="Unassembled WGS sequence"/>
</dbReference>
<dbReference type="GO" id="GO:1902201">
    <property type="term" value="P:negative regulation of bacterial-type flagellum-dependent cell motility"/>
    <property type="evidence" value="ECO:0007669"/>
    <property type="project" value="TreeGrafter"/>
</dbReference>
<gene>
    <name evidence="2" type="ORF">B0I33_1118</name>
</gene>
<dbReference type="CDD" id="cd01949">
    <property type="entry name" value="GGDEF"/>
    <property type="match status" value="1"/>
</dbReference>
<evidence type="ECO:0000313" key="2">
    <source>
        <dbReference type="EMBL" id="PRX44500.1"/>
    </source>
</evidence>
<dbReference type="AlphaFoldDB" id="A0A2T0LMT3"/>
<dbReference type="FunFam" id="3.30.70.270:FF:000001">
    <property type="entry name" value="Diguanylate cyclase domain protein"/>
    <property type="match status" value="1"/>
</dbReference>
<accession>A0A2T0LMT3</accession>
<name>A0A2T0LMT3_9PSEU</name>
<dbReference type="InterPro" id="IPR029787">
    <property type="entry name" value="Nucleotide_cyclase"/>
</dbReference>
<dbReference type="GO" id="GO:0005886">
    <property type="term" value="C:plasma membrane"/>
    <property type="evidence" value="ECO:0007669"/>
    <property type="project" value="TreeGrafter"/>
</dbReference>
<protein>
    <submittedName>
        <fullName evidence="2">Diguanylate cyclase (GGDEF)-like protein</fullName>
    </submittedName>
</protein>
<dbReference type="NCBIfam" id="TIGR00254">
    <property type="entry name" value="GGDEF"/>
    <property type="match status" value="1"/>
</dbReference>
<dbReference type="PANTHER" id="PTHR45138">
    <property type="entry name" value="REGULATORY COMPONENTS OF SENSORY TRANSDUCTION SYSTEM"/>
    <property type="match status" value="1"/>
</dbReference>
<dbReference type="EMBL" id="PVNH01000011">
    <property type="protein sequence ID" value="PRX44500.1"/>
    <property type="molecule type" value="Genomic_DNA"/>
</dbReference>
<dbReference type="GO" id="GO:0052621">
    <property type="term" value="F:diguanylate cyclase activity"/>
    <property type="evidence" value="ECO:0007669"/>
    <property type="project" value="TreeGrafter"/>
</dbReference>
<keyword evidence="3" id="KW-1185">Reference proteome</keyword>
<dbReference type="InterPro" id="IPR000160">
    <property type="entry name" value="GGDEF_dom"/>
</dbReference>